<keyword evidence="2" id="KW-1185">Reference proteome</keyword>
<proteinExistence type="predicted"/>
<comment type="caution">
    <text evidence="1">The sequence shown here is derived from an EMBL/GenBank/DDBJ whole genome shotgun (WGS) entry which is preliminary data.</text>
</comment>
<accession>A0A917BA15</accession>
<evidence type="ECO:0000313" key="1">
    <source>
        <dbReference type="EMBL" id="GGF30186.1"/>
    </source>
</evidence>
<gene>
    <name evidence="1" type="ORF">GCM10010954_31650</name>
</gene>
<dbReference type="AlphaFoldDB" id="A0A917BA15"/>
<sequence>MDKEKMYQDLKREFTDKMGRELKREEKEFIMWMVEEHHKEEEKKNDSYF</sequence>
<dbReference type="Proteomes" id="UP000660110">
    <property type="component" value="Unassembled WGS sequence"/>
</dbReference>
<organism evidence="1 2">
    <name type="scientific">Halobacillus andaensis</name>
    <dbReference type="NCBI Taxonomy" id="1176239"/>
    <lineage>
        <taxon>Bacteria</taxon>
        <taxon>Bacillati</taxon>
        <taxon>Bacillota</taxon>
        <taxon>Bacilli</taxon>
        <taxon>Bacillales</taxon>
        <taxon>Bacillaceae</taxon>
        <taxon>Halobacillus</taxon>
    </lineage>
</organism>
<evidence type="ECO:0000313" key="2">
    <source>
        <dbReference type="Proteomes" id="UP000660110"/>
    </source>
</evidence>
<protein>
    <submittedName>
        <fullName evidence="1">Uncharacterized protein</fullName>
    </submittedName>
</protein>
<reference evidence="1" key="2">
    <citation type="submission" date="2020-09" db="EMBL/GenBank/DDBJ databases">
        <authorList>
            <person name="Sun Q."/>
            <person name="Zhou Y."/>
        </authorList>
    </citation>
    <scope>NUCLEOTIDE SEQUENCE</scope>
    <source>
        <strain evidence="1">CGMCC 1.12153</strain>
    </source>
</reference>
<reference evidence="1" key="1">
    <citation type="journal article" date="2014" name="Int. J. Syst. Evol. Microbiol.">
        <title>Complete genome sequence of Corynebacterium casei LMG S-19264T (=DSM 44701T), isolated from a smear-ripened cheese.</title>
        <authorList>
            <consortium name="US DOE Joint Genome Institute (JGI-PGF)"/>
            <person name="Walter F."/>
            <person name="Albersmeier A."/>
            <person name="Kalinowski J."/>
            <person name="Ruckert C."/>
        </authorList>
    </citation>
    <scope>NUCLEOTIDE SEQUENCE</scope>
    <source>
        <strain evidence="1">CGMCC 1.12153</strain>
    </source>
</reference>
<dbReference type="EMBL" id="BMEL01000004">
    <property type="protein sequence ID" value="GGF30186.1"/>
    <property type="molecule type" value="Genomic_DNA"/>
</dbReference>
<name>A0A917BA15_HALAA</name>
<dbReference type="RefSeq" id="WP_188378483.1">
    <property type="nucleotide sequence ID" value="NZ_BMEL01000004.1"/>
</dbReference>